<keyword evidence="3" id="KW-1185">Reference proteome</keyword>
<sequence>MVIHTIPSELFQEPAMLYAVKRFGRSLRRQQQSTPPPTSLFTELGTTATARPCDLISDHALPDHNSFQALSADCEPSADPLWADCEPSADPLWADCEPSADPLAVAEHRRLQQERKQRTREGAGETQTLGPTHGVSDVLQRRDELGEHANREQELRLNDPHRHLQYFRLS</sequence>
<gene>
    <name evidence="2" type="ORF">FJT64_006361</name>
</gene>
<reference evidence="2 3" key="1">
    <citation type="submission" date="2019-07" db="EMBL/GenBank/DDBJ databases">
        <title>Draft genome assembly of a fouling barnacle, Amphibalanus amphitrite (Darwin, 1854): The first reference genome for Thecostraca.</title>
        <authorList>
            <person name="Kim W."/>
        </authorList>
    </citation>
    <scope>NUCLEOTIDE SEQUENCE [LARGE SCALE GENOMIC DNA]</scope>
    <source>
        <strain evidence="2">SNU_AA5</strain>
        <tissue evidence="2">Soma without cirri and trophi</tissue>
    </source>
</reference>
<evidence type="ECO:0000313" key="3">
    <source>
        <dbReference type="Proteomes" id="UP000440578"/>
    </source>
</evidence>
<comment type="caution">
    <text evidence="2">The sequence shown here is derived from an EMBL/GenBank/DDBJ whole genome shotgun (WGS) entry which is preliminary data.</text>
</comment>
<dbReference type="OrthoDB" id="6368085at2759"/>
<organism evidence="2 3">
    <name type="scientific">Amphibalanus amphitrite</name>
    <name type="common">Striped barnacle</name>
    <name type="synonym">Balanus amphitrite</name>
    <dbReference type="NCBI Taxonomy" id="1232801"/>
    <lineage>
        <taxon>Eukaryota</taxon>
        <taxon>Metazoa</taxon>
        <taxon>Ecdysozoa</taxon>
        <taxon>Arthropoda</taxon>
        <taxon>Crustacea</taxon>
        <taxon>Multicrustacea</taxon>
        <taxon>Cirripedia</taxon>
        <taxon>Thoracica</taxon>
        <taxon>Thoracicalcarea</taxon>
        <taxon>Balanomorpha</taxon>
        <taxon>Balanoidea</taxon>
        <taxon>Balanidae</taxon>
        <taxon>Amphibalaninae</taxon>
        <taxon>Amphibalanus</taxon>
    </lineage>
</organism>
<accession>A0A6A4VTC8</accession>
<proteinExistence type="predicted"/>
<feature type="compositionally biased region" description="Basic and acidic residues" evidence="1">
    <location>
        <begin position="109"/>
        <end position="123"/>
    </location>
</feature>
<evidence type="ECO:0000256" key="1">
    <source>
        <dbReference type="SAM" id="MobiDB-lite"/>
    </source>
</evidence>
<protein>
    <submittedName>
        <fullName evidence="2">Uncharacterized protein</fullName>
    </submittedName>
</protein>
<feature type="region of interest" description="Disordered" evidence="1">
    <location>
        <begin position="109"/>
        <end position="137"/>
    </location>
</feature>
<name>A0A6A4VTC8_AMPAM</name>
<dbReference type="EMBL" id="VIIS01001579">
    <property type="protein sequence ID" value="KAF0296209.1"/>
    <property type="molecule type" value="Genomic_DNA"/>
</dbReference>
<dbReference type="Proteomes" id="UP000440578">
    <property type="component" value="Unassembled WGS sequence"/>
</dbReference>
<evidence type="ECO:0000313" key="2">
    <source>
        <dbReference type="EMBL" id="KAF0296209.1"/>
    </source>
</evidence>
<dbReference type="AlphaFoldDB" id="A0A6A4VTC8"/>